<organism evidence="6 7">
    <name type="scientific">Desulfurococcus amylolyticus DSM 16532</name>
    <dbReference type="NCBI Taxonomy" id="768672"/>
    <lineage>
        <taxon>Archaea</taxon>
        <taxon>Thermoproteota</taxon>
        <taxon>Thermoprotei</taxon>
        <taxon>Desulfurococcales</taxon>
        <taxon>Desulfurococcaceae</taxon>
        <taxon>Desulfurococcus</taxon>
    </lineage>
</organism>
<dbReference type="GO" id="GO:0008199">
    <property type="term" value="F:ferric iron binding"/>
    <property type="evidence" value="ECO:0007669"/>
    <property type="project" value="InterPro"/>
</dbReference>
<dbReference type="InterPro" id="IPR041719">
    <property type="entry name" value="Ferritin_prok"/>
</dbReference>
<dbReference type="FunFam" id="1.20.1260.10:FF:000001">
    <property type="entry name" value="Non-heme ferritin"/>
    <property type="match status" value="1"/>
</dbReference>
<keyword evidence="1" id="KW-0409">Iron storage</keyword>
<evidence type="ECO:0000259" key="5">
    <source>
        <dbReference type="PROSITE" id="PS50905"/>
    </source>
</evidence>
<evidence type="ECO:0000256" key="4">
    <source>
        <dbReference type="ARBA" id="ARBA00023004"/>
    </source>
</evidence>
<dbReference type="OrthoDB" id="4859at2157"/>
<reference evidence="6 7" key="1">
    <citation type="journal article" date="2012" name="J. Bacteriol.">
        <title>Complete Genome Sequence of Desulfurococcus fermentans, a Hyperthermophilic Cellulolytic Crenarchaeon Isolated from a Freshwater Hot Spring in Kamchatka, Russia.</title>
        <authorList>
            <person name="Susanti D."/>
            <person name="Johnson E.F."/>
            <person name="Rodriguez J.R."/>
            <person name="Anderson I."/>
            <person name="Perevalova A.A."/>
            <person name="Kyrpides N."/>
            <person name="Lucas S."/>
            <person name="Han J."/>
            <person name="Lapidus A."/>
            <person name="Cheng J.F."/>
            <person name="Goodwin L."/>
            <person name="Pitluck S."/>
            <person name="Mavrommatis K."/>
            <person name="Peters L."/>
            <person name="Land M.L."/>
            <person name="Hauser L."/>
            <person name="Gopalan V."/>
            <person name="Chan P.P."/>
            <person name="Lowe T.M."/>
            <person name="Atomi H."/>
            <person name="Bonch-Osmolovskaya E.A."/>
            <person name="Woyke T."/>
            <person name="Mukhopadhyay B."/>
        </authorList>
    </citation>
    <scope>NUCLEOTIDE SEQUENCE [LARGE SCALE GENOMIC DNA]</scope>
    <source>
        <strain evidence="6 7">DSM 16532</strain>
    </source>
</reference>
<dbReference type="GO" id="GO:0008198">
    <property type="term" value="F:ferrous iron binding"/>
    <property type="evidence" value="ECO:0007669"/>
    <property type="project" value="TreeGrafter"/>
</dbReference>
<dbReference type="PANTHER" id="PTHR11431:SF127">
    <property type="entry name" value="BACTERIAL NON-HEME FERRITIN"/>
    <property type="match status" value="1"/>
</dbReference>
<evidence type="ECO:0000313" key="6">
    <source>
        <dbReference type="EMBL" id="AFL66212.1"/>
    </source>
</evidence>
<evidence type="ECO:0000313" key="7">
    <source>
        <dbReference type="Proteomes" id="UP000006175"/>
    </source>
</evidence>
<keyword evidence="4" id="KW-0408">Iron</keyword>
<dbReference type="eggNOG" id="arCOG01095">
    <property type="taxonomic scope" value="Archaea"/>
</dbReference>
<gene>
    <name evidence="6" type="ORF">Desfe_0301</name>
</gene>
<keyword evidence="3" id="KW-0560">Oxidoreductase</keyword>
<dbReference type="AlphaFoldDB" id="I3XQI8"/>
<dbReference type="CDD" id="cd01055">
    <property type="entry name" value="Nonheme_Ferritin"/>
    <property type="match status" value="1"/>
</dbReference>
<dbReference type="SUPFAM" id="SSF47240">
    <property type="entry name" value="Ferritin-like"/>
    <property type="match status" value="1"/>
</dbReference>
<sequence>MHPELIEALNKQLNQELRNAYLYFSMASFLDYKGLQGFSHFFKVQAKEELEHALKIYQFINDRGDRVVLQGVDAPRQEWRDIVELVSDFYNAERENTERIWRLMDLARRHGDKACEVFLEWFINEQVEEEKNALELLGKVKMIGDNIGALLMLDRVLAERK</sequence>
<proteinExistence type="predicted"/>
<evidence type="ECO:0000256" key="3">
    <source>
        <dbReference type="ARBA" id="ARBA00023002"/>
    </source>
</evidence>
<dbReference type="GeneID" id="13061989"/>
<dbReference type="EMBL" id="CP003321">
    <property type="protein sequence ID" value="AFL66212.1"/>
    <property type="molecule type" value="Genomic_DNA"/>
</dbReference>
<evidence type="ECO:0000256" key="1">
    <source>
        <dbReference type="ARBA" id="ARBA00022434"/>
    </source>
</evidence>
<dbReference type="InterPro" id="IPR008331">
    <property type="entry name" value="Ferritin_DPS_dom"/>
</dbReference>
<feature type="domain" description="Ferritin-like diiron" evidence="5">
    <location>
        <begin position="1"/>
        <end position="144"/>
    </location>
</feature>
<name>I3XQI8_DESAM</name>
<dbReference type="GO" id="GO:0006826">
    <property type="term" value="P:iron ion transport"/>
    <property type="evidence" value="ECO:0007669"/>
    <property type="project" value="InterPro"/>
</dbReference>
<protein>
    <submittedName>
        <fullName evidence="6">Ferritin Dps family protein</fullName>
    </submittedName>
</protein>
<dbReference type="PROSITE" id="PS50905">
    <property type="entry name" value="FERRITIN_LIKE"/>
    <property type="match status" value="1"/>
</dbReference>
<dbReference type="InterPro" id="IPR012347">
    <property type="entry name" value="Ferritin-like"/>
</dbReference>
<dbReference type="Gene3D" id="1.20.1260.10">
    <property type="match status" value="1"/>
</dbReference>
<keyword evidence="7" id="KW-1185">Reference proteome</keyword>
<dbReference type="GO" id="GO:0005829">
    <property type="term" value="C:cytosol"/>
    <property type="evidence" value="ECO:0007669"/>
    <property type="project" value="TreeGrafter"/>
</dbReference>
<dbReference type="GO" id="GO:0004322">
    <property type="term" value="F:ferroxidase activity"/>
    <property type="evidence" value="ECO:0007669"/>
    <property type="project" value="TreeGrafter"/>
</dbReference>
<keyword evidence="2" id="KW-0479">Metal-binding</keyword>
<dbReference type="PANTHER" id="PTHR11431">
    <property type="entry name" value="FERRITIN"/>
    <property type="match status" value="1"/>
</dbReference>
<dbReference type="InterPro" id="IPR009040">
    <property type="entry name" value="Ferritin-like_diiron"/>
</dbReference>
<dbReference type="RefSeq" id="WP_014767114.1">
    <property type="nucleotide sequence ID" value="NC_018001.1"/>
</dbReference>
<evidence type="ECO:0000256" key="2">
    <source>
        <dbReference type="ARBA" id="ARBA00022723"/>
    </source>
</evidence>
<dbReference type="KEGG" id="dfd:Desfe_0301"/>
<dbReference type="Proteomes" id="UP000006175">
    <property type="component" value="Chromosome"/>
</dbReference>
<dbReference type="GO" id="GO:0042802">
    <property type="term" value="F:identical protein binding"/>
    <property type="evidence" value="ECO:0007669"/>
    <property type="project" value="UniProtKB-ARBA"/>
</dbReference>
<dbReference type="Pfam" id="PF00210">
    <property type="entry name" value="Ferritin"/>
    <property type="match status" value="1"/>
</dbReference>
<dbReference type="GO" id="GO:0006879">
    <property type="term" value="P:intracellular iron ion homeostasis"/>
    <property type="evidence" value="ECO:0007669"/>
    <property type="project" value="UniProtKB-KW"/>
</dbReference>
<dbReference type="InterPro" id="IPR001519">
    <property type="entry name" value="Ferritin"/>
</dbReference>
<dbReference type="InterPro" id="IPR009078">
    <property type="entry name" value="Ferritin-like_SF"/>
</dbReference>
<dbReference type="HOGENOM" id="CLU_065681_1_2_2"/>
<accession>I3XQI8</accession>